<dbReference type="InterPro" id="IPR013083">
    <property type="entry name" value="Znf_RING/FYVE/PHD"/>
</dbReference>
<organism evidence="11 12">
    <name type="scientific">Recurvomyces mirabilis</name>
    <dbReference type="NCBI Taxonomy" id="574656"/>
    <lineage>
        <taxon>Eukaryota</taxon>
        <taxon>Fungi</taxon>
        <taxon>Dikarya</taxon>
        <taxon>Ascomycota</taxon>
        <taxon>Pezizomycotina</taxon>
        <taxon>Dothideomycetes</taxon>
        <taxon>Dothideomycetidae</taxon>
        <taxon>Mycosphaerellales</taxon>
        <taxon>Teratosphaeriaceae</taxon>
        <taxon>Recurvomyces</taxon>
    </lineage>
</organism>
<evidence type="ECO:0000313" key="12">
    <source>
        <dbReference type="Proteomes" id="UP001274830"/>
    </source>
</evidence>
<dbReference type="InterPro" id="IPR049730">
    <property type="entry name" value="SNF2/RAD54-like_C"/>
</dbReference>
<evidence type="ECO:0000259" key="9">
    <source>
        <dbReference type="PROSITE" id="PS51192"/>
    </source>
</evidence>
<evidence type="ECO:0000256" key="6">
    <source>
        <dbReference type="PROSITE-ProRule" id="PRU00175"/>
    </source>
</evidence>
<dbReference type="GO" id="GO:0005634">
    <property type="term" value="C:nucleus"/>
    <property type="evidence" value="ECO:0007669"/>
    <property type="project" value="TreeGrafter"/>
</dbReference>
<dbReference type="GO" id="GO:0004386">
    <property type="term" value="F:helicase activity"/>
    <property type="evidence" value="ECO:0007669"/>
    <property type="project" value="UniProtKB-KW"/>
</dbReference>
<dbReference type="GO" id="GO:0005524">
    <property type="term" value="F:ATP binding"/>
    <property type="evidence" value="ECO:0007669"/>
    <property type="project" value="UniProtKB-KW"/>
</dbReference>
<feature type="compositionally biased region" description="Polar residues" evidence="7">
    <location>
        <begin position="56"/>
        <end position="71"/>
    </location>
</feature>
<comment type="similarity">
    <text evidence="1">Belongs to the SNF2/RAD54 helicase family.</text>
</comment>
<dbReference type="InterPro" id="IPR038718">
    <property type="entry name" value="SNF2-like_sf"/>
</dbReference>
<protein>
    <submittedName>
        <fullName evidence="11">Uncharacterized protein</fullName>
    </submittedName>
</protein>
<feature type="compositionally biased region" description="Basic and acidic residues" evidence="7">
    <location>
        <begin position="122"/>
        <end position="135"/>
    </location>
</feature>
<dbReference type="Pfam" id="PF00271">
    <property type="entry name" value="Helicase_C"/>
    <property type="match status" value="1"/>
</dbReference>
<dbReference type="Pfam" id="PF13920">
    <property type="entry name" value="zf-C3HC4_3"/>
    <property type="match status" value="1"/>
</dbReference>
<dbReference type="SMART" id="SM00184">
    <property type="entry name" value="RING"/>
    <property type="match status" value="1"/>
</dbReference>
<name>A0AAE0WJC6_9PEZI</name>
<dbReference type="GO" id="GO:0005737">
    <property type="term" value="C:cytoplasm"/>
    <property type="evidence" value="ECO:0007669"/>
    <property type="project" value="TreeGrafter"/>
</dbReference>
<dbReference type="PANTHER" id="PTHR45626">
    <property type="entry name" value="TRANSCRIPTION TERMINATION FACTOR 2-RELATED"/>
    <property type="match status" value="1"/>
</dbReference>
<feature type="compositionally biased region" description="Polar residues" evidence="7">
    <location>
        <begin position="215"/>
        <end position="232"/>
    </location>
</feature>
<dbReference type="SUPFAM" id="SSF57850">
    <property type="entry name" value="RING/U-box"/>
    <property type="match status" value="1"/>
</dbReference>
<dbReference type="Proteomes" id="UP001274830">
    <property type="component" value="Unassembled WGS sequence"/>
</dbReference>
<dbReference type="CDD" id="cd18793">
    <property type="entry name" value="SF2_C_SNF"/>
    <property type="match status" value="1"/>
</dbReference>
<feature type="compositionally biased region" description="Acidic residues" evidence="7">
    <location>
        <begin position="932"/>
        <end position="961"/>
    </location>
</feature>
<evidence type="ECO:0000256" key="5">
    <source>
        <dbReference type="ARBA" id="ARBA00022840"/>
    </source>
</evidence>
<keyword evidence="12" id="KW-1185">Reference proteome</keyword>
<feature type="domain" description="Helicase ATP-binding" evidence="9">
    <location>
        <begin position="498"/>
        <end position="688"/>
    </location>
</feature>
<evidence type="ECO:0000256" key="4">
    <source>
        <dbReference type="ARBA" id="ARBA00022806"/>
    </source>
</evidence>
<keyword evidence="6" id="KW-0479">Metal-binding</keyword>
<dbReference type="Gene3D" id="3.30.40.10">
    <property type="entry name" value="Zinc/RING finger domain, C3HC4 (zinc finger)"/>
    <property type="match status" value="1"/>
</dbReference>
<dbReference type="InterPro" id="IPR027417">
    <property type="entry name" value="P-loop_NTPase"/>
</dbReference>
<keyword evidence="5" id="KW-0067">ATP-binding</keyword>
<dbReference type="PANTHER" id="PTHR45626:SF16">
    <property type="entry name" value="ATP-DEPENDENT HELICASE ULS1"/>
    <property type="match status" value="1"/>
</dbReference>
<evidence type="ECO:0000256" key="2">
    <source>
        <dbReference type="ARBA" id="ARBA00022741"/>
    </source>
</evidence>
<sequence length="1290" mass="144933">MANLAPNAPREDVEEELSFTSVLIESLDQGADDYATKVEELEETQRQLQRRLDTLPDSSRPATSEDMNAQQYGYGWGQATVNGAPGNSGGHAYPQNGYAHSLSRPSLSSANGTKRSRPQDLSFEHYHEHPSKRLTPEPSNSSGSGSGSPDAVDFDSFINSGSATQPFGNSGYQSFDNSRYQQQVQQQQEMYKRKHEQEHASEQLARSMSHPYSRPLSTMPSSSRPGVQTTIGFNGMFQRPPPPPPKPEQVYSTPQYNHMSTPQYQPYQQSHQHVKPEPGSSRQQLVTRPRPSTGDVVDLTGSDDEEDLEEIAPANFTPSHRPVRPVEHQPYASTPQQYDMPGSYPSPYTGRPPPLHYAQGVFGTQAAGSTYNTVTALQNAYAGLKQASSSYLNDDLNNLNMLINGSRSRPYGVDEDDDLVYSGSRPLGAYAGQADLFQSRYNEIYDNDPTKTKEEINALLENIRPDEEMPQHLRIQTPEALTITLHKYQEMGLTWLRNCEEGSNRGGILADDMGLGKTIQLISLLVTHKSEDPRCKTTLILAPVALLRQWKQEIEAKVKTSFRHRLTVFIHHGPSKKKSFADLRQYDVVITTYGSLAFELKKVENFHNRRRTEPQARPNSKEQCAILGEDAQWYRVVLDEAQCIKNKSTQTAKAAYMINAKYRFCMTGTPMMNGVDEFYSLVKFLRVKPYSVWEKFRQDFSQPLKSGRDESRAQSMQRFQALCKAVMLRRTKKSKFEGRPILTLPERTTEMVNPEFSEAEHDFYKHLETQTQMTFNKYWEAGTVGKQYTQVLVLLLRLRQAACHPHLIKDYAISAVAGVEQADLVKLAQSLAPDVVQRIREKEGSFECNICMDATQNPAIFIPCGHDACSECFARITDPANAIANGNEDGGTKAKCPNCRGPIDSKQITDFASFKQVHQPELLTEAERKELEGDDDSETEVGDESDDERDDVEDSETESEVEDVKVNRRGDLKGFVVYGDGEDEATDDDEEEEDDYVHVKGADAEDYDLEDLNNVGGPTQANGSKPKARKSKPEAEKPKKIKKSKKSKGKGKAKGKKPDKVTTLADLKRLGSRNIKARQAYLRRLRKDYVGSAKIDKSIDTLKSIMAVKNDDTDDSGNGLEKVLIFSQWTSLLDLLEIAVDMEGWNYRRYDGSMNAKDRADAVDEFKTNANLRIMLISLKAGNAGLNLNMASQVIILDPFWNPFIEEQAIDRAHRLGQMREVKVHRILIKETVEDRICAIQEKKRELIGEALDEKAGNSVSRLGMQELAYLFGVTANPNQTVRYRPQGQR</sequence>
<dbReference type="CDD" id="cd18008">
    <property type="entry name" value="DEXDc_SHPRH-like"/>
    <property type="match status" value="1"/>
</dbReference>
<feature type="region of interest" description="Disordered" evidence="7">
    <location>
        <begin position="1002"/>
        <end position="1061"/>
    </location>
</feature>
<evidence type="ECO:0000259" key="8">
    <source>
        <dbReference type="PROSITE" id="PS50089"/>
    </source>
</evidence>
<dbReference type="InterPro" id="IPR001841">
    <property type="entry name" value="Znf_RING"/>
</dbReference>
<dbReference type="GO" id="GO:0008270">
    <property type="term" value="F:zinc ion binding"/>
    <property type="evidence" value="ECO:0007669"/>
    <property type="project" value="UniProtKB-KW"/>
</dbReference>
<feature type="domain" description="RING-type" evidence="8">
    <location>
        <begin position="848"/>
        <end position="900"/>
    </location>
</feature>
<dbReference type="GO" id="GO:0008094">
    <property type="term" value="F:ATP-dependent activity, acting on DNA"/>
    <property type="evidence" value="ECO:0007669"/>
    <property type="project" value="TreeGrafter"/>
</dbReference>
<dbReference type="GO" id="GO:0016787">
    <property type="term" value="F:hydrolase activity"/>
    <property type="evidence" value="ECO:0007669"/>
    <property type="project" value="UniProtKB-KW"/>
</dbReference>
<dbReference type="GO" id="GO:0000724">
    <property type="term" value="P:double-strand break repair via homologous recombination"/>
    <property type="evidence" value="ECO:0007669"/>
    <property type="project" value="TreeGrafter"/>
</dbReference>
<evidence type="ECO:0000259" key="10">
    <source>
        <dbReference type="PROSITE" id="PS51194"/>
    </source>
</evidence>
<keyword evidence="2" id="KW-0547">Nucleotide-binding</keyword>
<feature type="compositionally biased region" description="Polar residues" evidence="7">
    <location>
        <begin position="250"/>
        <end position="259"/>
    </location>
</feature>
<feature type="region of interest" description="Disordered" evidence="7">
    <location>
        <begin position="917"/>
        <end position="966"/>
    </location>
</feature>
<keyword evidence="6" id="KW-0863">Zinc-finger</keyword>
<dbReference type="InterPro" id="IPR014001">
    <property type="entry name" value="Helicase_ATP-bd"/>
</dbReference>
<dbReference type="Gene3D" id="3.40.50.300">
    <property type="entry name" value="P-loop containing nucleotide triphosphate hydrolases"/>
    <property type="match status" value="1"/>
</dbReference>
<dbReference type="PROSITE" id="PS51192">
    <property type="entry name" value="HELICASE_ATP_BIND_1"/>
    <property type="match status" value="1"/>
</dbReference>
<dbReference type="SMART" id="SM00490">
    <property type="entry name" value="HELICc"/>
    <property type="match status" value="1"/>
</dbReference>
<comment type="caution">
    <text evidence="11">The sequence shown here is derived from an EMBL/GenBank/DDBJ whole genome shotgun (WGS) entry which is preliminary data.</text>
</comment>
<dbReference type="InterPro" id="IPR000330">
    <property type="entry name" value="SNF2_N"/>
</dbReference>
<evidence type="ECO:0000256" key="3">
    <source>
        <dbReference type="ARBA" id="ARBA00022801"/>
    </source>
</evidence>
<evidence type="ECO:0000313" key="11">
    <source>
        <dbReference type="EMBL" id="KAK3672778.1"/>
    </source>
</evidence>
<proteinExistence type="inferred from homology"/>
<gene>
    <name evidence="11" type="ORF">LTR78_007364</name>
</gene>
<feature type="domain" description="Helicase C-terminal" evidence="10">
    <location>
        <begin position="1112"/>
        <end position="1269"/>
    </location>
</feature>
<keyword evidence="6" id="KW-0862">Zinc</keyword>
<dbReference type="Gene3D" id="3.40.50.10810">
    <property type="entry name" value="Tandem AAA-ATPase domain"/>
    <property type="match status" value="1"/>
</dbReference>
<dbReference type="Pfam" id="PF00176">
    <property type="entry name" value="SNF2-rel_dom"/>
    <property type="match status" value="1"/>
</dbReference>
<dbReference type="PROSITE" id="PS50089">
    <property type="entry name" value="ZF_RING_2"/>
    <property type="match status" value="1"/>
</dbReference>
<dbReference type="PROSITE" id="PS51194">
    <property type="entry name" value="HELICASE_CTER"/>
    <property type="match status" value="1"/>
</dbReference>
<feature type="compositionally biased region" description="Basic and acidic residues" evidence="7">
    <location>
        <begin position="43"/>
        <end position="54"/>
    </location>
</feature>
<dbReference type="InterPro" id="IPR050628">
    <property type="entry name" value="SNF2_RAD54_helicase_TF"/>
</dbReference>
<dbReference type="EMBL" id="JAUTXT010000030">
    <property type="protein sequence ID" value="KAK3672778.1"/>
    <property type="molecule type" value="Genomic_DNA"/>
</dbReference>
<dbReference type="InterPro" id="IPR001650">
    <property type="entry name" value="Helicase_C-like"/>
</dbReference>
<feature type="compositionally biased region" description="Basic residues" evidence="7">
    <location>
        <begin position="1039"/>
        <end position="1057"/>
    </location>
</feature>
<feature type="compositionally biased region" description="Polar residues" evidence="7">
    <location>
        <begin position="157"/>
        <end position="180"/>
    </location>
</feature>
<feature type="compositionally biased region" description="Polar residues" evidence="7">
    <location>
        <begin position="103"/>
        <end position="113"/>
    </location>
</feature>
<dbReference type="SMART" id="SM00487">
    <property type="entry name" value="DEXDc"/>
    <property type="match status" value="1"/>
</dbReference>
<keyword evidence="3" id="KW-0378">Hydrolase</keyword>
<evidence type="ECO:0000256" key="7">
    <source>
        <dbReference type="SAM" id="MobiDB-lite"/>
    </source>
</evidence>
<feature type="region of interest" description="Disordered" evidence="7">
    <location>
        <begin position="43"/>
        <end position="304"/>
    </location>
</feature>
<reference evidence="11" key="1">
    <citation type="submission" date="2023-07" db="EMBL/GenBank/DDBJ databases">
        <title>Black Yeasts Isolated from many extreme environments.</title>
        <authorList>
            <person name="Coleine C."/>
            <person name="Stajich J.E."/>
            <person name="Selbmann L."/>
        </authorList>
    </citation>
    <scope>NUCLEOTIDE SEQUENCE</scope>
    <source>
        <strain evidence="11">CCFEE 5485</strain>
    </source>
</reference>
<feature type="compositionally biased region" description="Low complexity" evidence="7">
    <location>
        <begin position="260"/>
        <end position="271"/>
    </location>
</feature>
<keyword evidence="4" id="KW-0347">Helicase</keyword>
<evidence type="ECO:0000256" key="1">
    <source>
        <dbReference type="ARBA" id="ARBA00007025"/>
    </source>
</evidence>
<accession>A0AAE0WJC6</accession>
<dbReference type="SUPFAM" id="SSF52540">
    <property type="entry name" value="P-loop containing nucleoside triphosphate hydrolases"/>
    <property type="match status" value="2"/>
</dbReference>